<proteinExistence type="predicted"/>
<dbReference type="RefSeq" id="WP_015762418.1">
    <property type="nucleotide sequence ID" value="NZ_CP039375.1"/>
</dbReference>
<dbReference type="GeneID" id="42179355"/>
<dbReference type="InterPro" id="IPR052701">
    <property type="entry name" value="GAG_Ulvan_Degrading_Sulfatases"/>
</dbReference>
<reference evidence="2 3" key="2">
    <citation type="submission" date="2019-04" db="EMBL/GenBank/DDBJ databases">
        <authorList>
            <person name="Yang S."/>
            <person name="Wei W."/>
        </authorList>
    </citation>
    <scope>NUCLEOTIDE SEQUENCE [LARGE SCALE GENOMIC DNA]</scope>
    <source>
        <strain evidence="3">ZP60</strain>
    </source>
</reference>
<dbReference type="EMBL" id="CP039375">
    <property type="protein sequence ID" value="QCD66035.1"/>
    <property type="molecule type" value="Genomic_DNA"/>
</dbReference>
<dbReference type="SUPFAM" id="SSF53649">
    <property type="entry name" value="Alkaline phosphatase-like"/>
    <property type="match status" value="1"/>
</dbReference>
<dbReference type="AlphaFoldDB" id="A0A4D6KFL5"/>
<dbReference type="Gene3D" id="3.40.720.10">
    <property type="entry name" value="Alkaline Phosphatase, subunit A"/>
    <property type="match status" value="1"/>
</dbReference>
<protein>
    <submittedName>
        <fullName evidence="2">Sulfatase</fullName>
    </submittedName>
</protein>
<dbReference type="Proteomes" id="UP000297053">
    <property type="component" value="Chromosome"/>
</dbReference>
<organism evidence="2 3">
    <name type="scientific">Halomicrobium mukohataei</name>
    <dbReference type="NCBI Taxonomy" id="57705"/>
    <lineage>
        <taxon>Archaea</taxon>
        <taxon>Methanobacteriati</taxon>
        <taxon>Methanobacteriota</taxon>
        <taxon>Stenosarchaea group</taxon>
        <taxon>Halobacteria</taxon>
        <taxon>Halobacteriales</taxon>
        <taxon>Haloarculaceae</taxon>
        <taxon>Halomicrobium</taxon>
    </lineage>
</organism>
<dbReference type="PANTHER" id="PTHR43751:SF3">
    <property type="entry name" value="SULFATASE N-TERMINAL DOMAIN-CONTAINING PROTEIN"/>
    <property type="match status" value="1"/>
</dbReference>
<gene>
    <name evidence="2" type="ORF">E5139_10425</name>
</gene>
<reference evidence="2 3" key="1">
    <citation type="submission" date="2019-04" db="EMBL/GenBank/DDBJ databases">
        <title>Complete genome sequence of Arthrobacter sp. ZXY-2 associated with effective atrazine degradation and salt adaptation.</title>
        <authorList>
            <person name="Zhao X."/>
        </authorList>
    </citation>
    <scope>NUCLEOTIDE SEQUENCE [LARGE SCALE GENOMIC DNA]</scope>
    <source>
        <strain evidence="3">ZP60</strain>
    </source>
</reference>
<dbReference type="OMA" id="GHPGEMR"/>
<evidence type="ECO:0000313" key="2">
    <source>
        <dbReference type="EMBL" id="QCD66035.1"/>
    </source>
</evidence>
<evidence type="ECO:0000259" key="1">
    <source>
        <dbReference type="Pfam" id="PF00884"/>
    </source>
</evidence>
<dbReference type="PANTHER" id="PTHR43751">
    <property type="entry name" value="SULFATASE"/>
    <property type="match status" value="1"/>
</dbReference>
<feature type="domain" description="Sulfatase N-terminal" evidence="1">
    <location>
        <begin position="5"/>
        <end position="326"/>
    </location>
</feature>
<dbReference type="InterPro" id="IPR000917">
    <property type="entry name" value="Sulfatase_N"/>
</dbReference>
<evidence type="ECO:0000313" key="3">
    <source>
        <dbReference type="Proteomes" id="UP000297053"/>
    </source>
</evidence>
<name>A0A4D6KFL5_9EURY</name>
<accession>A0A4D6KFL5</accession>
<dbReference type="Pfam" id="PF00884">
    <property type="entry name" value="Sulfatase"/>
    <property type="match status" value="1"/>
</dbReference>
<sequence length="450" mass="50565">MTGNSNIILITVDSLRYDTIFSDEAVSAPTIEQLIEEGLTFKRAYANGTSTGMSFPSIFSGMYPWDYYGSYYSPDRPHLIEEFKNTNYGTAAFHSNPHLSASFGYDRGFDIFSEGSDSPSTVSKLRKKAGNNIPKDSILYDVLRKAWKNLEKATGTGVGTPYVDGTELNEYVFDWLESASAPVFGWVHYMDVHHPYLPHKNTVSHDIGEKEAIRLRQKFIHSPDDLVNSEIEILRQLYRGEVEYFDRCLNSLLSKVQSELGFDNTVLILVSDHGEAFGENDNYGHGGDALGDEVTRVPLIIRGPNIEPSKVESPVSCVDIYPTITDIRGESAPSKCRGKSLLAVDENERQEKDEKQYVFAHANAPSDGQAMICDGRRKLIHDRGENTDTLYDLCDGQEKERINYRADHVKDLVDEIETHISSIKSSDDSAIQPDIDDEMKNKLRDLGYID</sequence>
<dbReference type="CDD" id="cd16148">
    <property type="entry name" value="sulfatase_like"/>
    <property type="match status" value="1"/>
</dbReference>
<dbReference type="InterPro" id="IPR017850">
    <property type="entry name" value="Alkaline_phosphatase_core_sf"/>
</dbReference>
<dbReference type="KEGG" id="halz:E5139_10425"/>